<dbReference type="Pfam" id="PF00849">
    <property type="entry name" value="PseudoU_synth_2"/>
    <property type="match status" value="1"/>
</dbReference>
<evidence type="ECO:0000256" key="2">
    <source>
        <dbReference type="ARBA" id="ARBA00023235"/>
    </source>
</evidence>
<dbReference type="InterPro" id="IPR006224">
    <property type="entry name" value="PsdUridine_synth_RluA-like_CS"/>
</dbReference>
<comment type="catalytic activity">
    <reaction evidence="3">
        <text>uridine(65) in tRNA = pseudouridine(65) in tRNA</text>
        <dbReference type="Rhea" id="RHEA:42536"/>
        <dbReference type="Rhea" id="RHEA-COMP:10103"/>
        <dbReference type="Rhea" id="RHEA-COMP:10104"/>
        <dbReference type="ChEBI" id="CHEBI:65314"/>
        <dbReference type="ChEBI" id="CHEBI:65315"/>
        <dbReference type="EC" id="5.4.99.26"/>
    </reaction>
</comment>
<dbReference type="InterPro" id="IPR050188">
    <property type="entry name" value="RluA_PseudoU_synthase"/>
</dbReference>
<evidence type="ECO:0000256" key="7">
    <source>
        <dbReference type="ARBA" id="ARBA00041803"/>
    </source>
</evidence>
<dbReference type="Proteomes" id="UP000254575">
    <property type="component" value="Unassembled WGS sequence"/>
</dbReference>
<accession>A0A380N240</accession>
<evidence type="ECO:0000256" key="5">
    <source>
        <dbReference type="ARBA" id="ARBA00038943"/>
    </source>
</evidence>
<dbReference type="EC" id="5.4.99.26" evidence="5"/>
<proteinExistence type="predicted"/>
<dbReference type="GO" id="GO:0000455">
    <property type="term" value="P:enzyme-directed rRNA pseudouridine synthesis"/>
    <property type="evidence" value="ECO:0007669"/>
    <property type="project" value="TreeGrafter"/>
</dbReference>
<dbReference type="Gene3D" id="3.30.2350.10">
    <property type="entry name" value="Pseudouridine synthase"/>
    <property type="match status" value="1"/>
</dbReference>
<dbReference type="PANTHER" id="PTHR21600:SF56">
    <property type="entry name" value="TRNA PSEUDOURIDINE SYNTHASE C"/>
    <property type="match status" value="1"/>
</dbReference>
<dbReference type="EMBL" id="UHIA01000004">
    <property type="protein sequence ID" value="SUO98366.1"/>
    <property type="molecule type" value="Genomic_DNA"/>
</dbReference>
<reference evidence="11 12" key="1">
    <citation type="submission" date="2018-06" db="EMBL/GenBank/DDBJ databases">
        <authorList>
            <consortium name="Pathogen Informatics"/>
            <person name="Doyle S."/>
        </authorList>
    </citation>
    <scope>NUCLEOTIDE SEQUENCE [LARGE SCALE GENOMIC DNA]</scope>
    <source>
        <strain evidence="11 12">NCTC10717</strain>
    </source>
</reference>
<dbReference type="OrthoDB" id="9785808at2"/>
<keyword evidence="2 11" id="KW-0413">Isomerase</keyword>
<evidence type="ECO:0000256" key="9">
    <source>
        <dbReference type="ARBA" id="ARBA00043049"/>
    </source>
</evidence>
<name>A0A380N240_9GAMM</name>
<sequence>MSEALSILYRDDYLIAVHKPAGLFVHRSNLDRRAQDFLLQQLRDQIGQYLYPVHRLDRPTSGIVLFALQSATAAALKAQFDSGGVEKRYHAVLRGYLQAQTIDYPLKPIYDAIADKHRKALTEAKAACSRFTPLAQVELPFASSARYPTSHYSLACLVPQSGRKHQLRRHAKHISHPIIGDTAYGDLRQNKAFAEHLDIHGLLLHSYALRLRHPQTATALEIVDSVVTPRWQRIYQLFKTDGATLLSL</sequence>
<evidence type="ECO:0000256" key="1">
    <source>
        <dbReference type="ARBA" id="ARBA00022694"/>
    </source>
</evidence>
<evidence type="ECO:0000256" key="4">
    <source>
        <dbReference type="ARBA" id="ARBA00037670"/>
    </source>
</evidence>
<dbReference type="SUPFAM" id="SSF55120">
    <property type="entry name" value="Pseudouridine synthase"/>
    <property type="match status" value="1"/>
</dbReference>
<evidence type="ECO:0000256" key="8">
    <source>
        <dbReference type="ARBA" id="ARBA00041975"/>
    </source>
</evidence>
<keyword evidence="1" id="KW-0819">tRNA processing</keyword>
<keyword evidence="12" id="KW-1185">Reference proteome</keyword>
<protein>
    <recommendedName>
        <fullName evidence="6">tRNA pseudouridine synthase C</fullName>
        <ecNumber evidence="5">5.4.99.26</ecNumber>
    </recommendedName>
    <alternativeName>
        <fullName evidence="8">tRNA pseudouridine(65) synthase</fullName>
    </alternativeName>
    <alternativeName>
        <fullName evidence="9">tRNA pseudouridylate synthase C</fullName>
    </alternativeName>
    <alternativeName>
        <fullName evidence="7">tRNA-uridine isomerase C</fullName>
    </alternativeName>
</protein>
<dbReference type="GO" id="GO:0160149">
    <property type="term" value="F:tRNA pseudouridine(65) synthase activity"/>
    <property type="evidence" value="ECO:0007669"/>
    <property type="project" value="UniProtKB-EC"/>
</dbReference>
<dbReference type="GO" id="GO:0003723">
    <property type="term" value="F:RNA binding"/>
    <property type="evidence" value="ECO:0007669"/>
    <property type="project" value="InterPro"/>
</dbReference>
<gene>
    <name evidence="11" type="primary">truC</name>
    <name evidence="11" type="ORF">NCTC10717_02111</name>
</gene>
<evidence type="ECO:0000313" key="12">
    <source>
        <dbReference type="Proteomes" id="UP000254575"/>
    </source>
</evidence>
<organism evidence="11 12">
    <name type="scientific">Suttonella indologenes</name>
    <dbReference type="NCBI Taxonomy" id="13276"/>
    <lineage>
        <taxon>Bacteria</taxon>
        <taxon>Pseudomonadati</taxon>
        <taxon>Pseudomonadota</taxon>
        <taxon>Gammaproteobacteria</taxon>
        <taxon>Cardiobacteriales</taxon>
        <taxon>Cardiobacteriaceae</taxon>
        <taxon>Suttonella</taxon>
    </lineage>
</organism>
<feature type="domain" description="Pseudouridine synthase RsuA/RluA-like" evidence="10">
    <location>
        <begin position="13"/>
        <end position="173"/>
    </location>
</feature>
<dbReference type="PANTHER" id="PTHR21600">
    <property type="entry name" value="MITOCHONDRIAL RNA PSEUDOURIDINE SYNTHASE"/>
    <property type="match status" value="1"/>
</dbReference>
<dbReference type="RefSeq" id="WP_115219206.1">
    <property type="nucleotide sequence ID" value="NZ_UHIA01000004.1"/>
</dbReference>
<evidence type="ECO:0000259" key="10">
    <source>
        <dbReference type="Pfam" id="PF00849"/>
    </source>
</evidence>
<evidence type="ECO:0000313" key="11">
    <source>
        <dbReference type="EMBL" id="SUO98366.1"/>
    </source>
</evidence>
<dbReference type="PROSITE" id="PS01129">
    <property type="entry name" value="PSI_RLU"/>
    <property type="match status" value="1"/>
</dbReference>
<evidence type="ECO:0000256" key="6">
    <source>
        <dbReference type="ARBA" id="ARBA00040675"/>
    </source>
</evidence>
<dbReference type="GO" id="GO:0008033">
    <property type="term" value="P:tRNA processing"/>
    <property type="evidence" value="ECO:0007669"/>
    <property type="project" value="UniProtKB-KW"/>
</dbReference>
<dbReference type="InterPro" id="IPR006145">
    <property type="entry name" value="PsdUridine_synth_RsuA/RluA"/>
</dbReference>
<dbReference type="AlphaFoldDB" id="A0A380N240"/>
<evidence type="ECO:0000256" key="3">
    <source>
        <dbReference type="ARBA" id="ARBA00036607"/>
    </source>
</evidence>
<dbReference type="InterPro" id="IPR020103">
    <property type="entry name" value="PsdUridine_synth_cat_dom_sf"/>
</dbReference>
<comment type="function">
    <text evidence="4">Responsible for synthesis of pseudouridine from uracil-65 in transfer RNAs.</text>
</comment>